<keyword evidence="1" id="KW-0175">Coiled coil</keyword>
<evidence type="ECO:0000313" key="4">
    <source>
        <dbReference type="Proteomes" id="UP000334019"/>
    </source>
</evidence>
<dbReference type="SUPFAM" id="SSF52540">
    <property type="entry name" value="P-loop containing nucleoside triphosphate hydrolases"/>
    <property type="match status" value="1"/>
</dbReference>
<feature type="domain" description="YhaN AAA" evidence="2">
    <location>
        <begin position="1"/>
        <end position="55"/>
    </location>
</feature>
<evidence type="ECO:0000256" key="1">
    <source>
        <dbReference type="SAM" id="Coils"/>
    </source>
</evidence>
<proteinExistence type="predicted"/>
<protein>
    <submittedName>
        <fullName evidence="3">AAA family ATPase</fullName>
    </submittedName>
</protein>
<dbReference type="PANTHER" id="PTHR41259">
    <property type="entry name" value="DOUBLE-STRAND BREAK REPAIR RAD50 ATPASE, PUTATIVE-RELATED"/>
    <property type="match status" value="1"/>
</dbReference>
<dbReference type="EMBL" id="CP045851">
    <property type="protein sequence ID" value="QGG95000.1"/>
    <property type="molecule type" value="Genomic_DNA"/>
</dbReference>
<evidence type="ECO:0000259" key="2">
    <source>
        <dbReference type="Pfam" id="PF13514"/>
    </source>
</evidence>
<dbReference type="AlphaFoldDB" id="A0A5Q2RMB4"/>
<gene>
    <name evidence="3" type="ORF">GH723_07715</name>
</gene>
<feature type="coiled-coil region" evidence="1">
    <location>
        <begin position="555"/>
        <end position="624"/>
    </location>
</feature>
<keyword evidence="4" id="KW-1185">Reference proteome</keyword>
<name>A0A5Q2RMB4_9ACTN</name>
<dbReference type="KEGG" id="atq:GH723_07715"/>
<organism evidence="3 4">
    <name type="scientific">Actinomarinicola tropica</name>
    <dbReference type="NCBI Taxonomy" id="2789776"/>
    <lineage>
        <taxon>Bacteria</taxon>
        <taxon>Bacillati</taxon>
        <taxon>Actinomycetota</taxon>
        <taxon>Acidimicrobiia</taxon>
        <taxon>Acidimicrobiales</taxon>
        <taxon>Iamiaceae</taxon>
        <taxon>Actinomarinicola</taxon>
    </lineage>
</organism>
<dbReference type="Gene3D" id="3.40.50.300">
    <property type="entry name" value="P-loop containing nucleotide triphosphate hydrolases"/>
    <property type="match status" value="2"/>
</dbReference>
<dbReference type="Pfam" id="PF13514">
    <property type="entry name" value="AAA_27"/>
    <property type="match status" value="1"/>
</dbReference>
<dbReference type="PANTHER" id="PTHR41259:SF1">
    <property type="entry name" value="DOUBLE-STRAND BREAK REPAIR RAD50 ATPASE, PUTATIVE-RELATED"/>
    <property type="match status" value="1"/>
</dbReference>
<accession>A0A5Q2RMB4</accession>
<reference evidence="3 4" key="1">
    <citation type="submission" date="2019-11" db="EMBL/GenBank/DDBJ databases">
        <authorList>
            <person name="He Y."/>
        </authorList>
    </citation>
    <scope>NUCLEOTIDE SEQUENCE [LARGE SCALE GENOMIC DNA]</scope>
    <source>
        <strain evidence="3 4">SCSIO 58843</strain>
    </source>
</reference>
<sequence length="874" mass="94623">MRIHRIRLQDFRGVADREIHFALDGVTIVEGPNEAGKTSVAEAIDLVLGVPDSSAAQRVKAVRPVGRDVGPRVEIELSTGPYHLVLAKRWLQQRETTLRITAPRLEQLVGREAHERVEEILAETLDADLWTALRLQQGRELAQASFDTPSLARALDLASGGSSAGAREDDLLVRIHAERELYWTAGGKPRVDRVERAAAVAAAGDRVALLEQRLAEVDAQTERVGTLGRQLVDLEQQRTACRAEHEVADEAWRGAEAAQRDVERAEQVHRAASARRTLAADALARRDELVDDLAAAATELEKLIAERERTAPGLEAAAARADRAAADAAALEAELSRARGGLESARADVAALRALDELVEWRGRHERIVAAESAMAEARSVLAAHPVTEDAVEAIEQAHLRLAAAEARLQVAGARITAVVHAPVDLRVDGTSEAVFVGDERSWIVSDRRTIDVDDRVSFVVEPGDGARDLARGVDHARDELVDLCRLAGVASHAEARAQLDQRRQAQLALDAARRELDRDLGDLTPALVARRIDELEAAASAASDLDRIGAPGTSSAARAALDDAERAVRRLEASRDEHLAEERAHRAALEEARLEDRVLDARIDQARDAAARLGERLEAARAAAPDDELRAALAQATAATDDAAAEERRLAAALAALEPDGLRLRLDNARSALDRVEATISAAEDERTRLVAALEVHGDQGLASELDAARTAFEHLRREHERHEARAEAARLLADTFDARRTEARQRYVEPFRLQIERLGRIVFGADVQIELDDELRIARRVLGGTALDFDQLSVGAREQLGLLSRLACASIVSADGGAPVIFDDVLGYTDPERLRTMGTAIAAASSGCQVIILTCTPGRYAHVGDARVVSLS</sequence>
<evidence type="ECO:0000313" key="3">
    <source>
        <dbReference type="EMBL" id="QGG95000.1"/>
    </source>
</evidence>
<dbReference type="InterPro" id="IPR027417">
    <property type="entry name" value="P-loop_NTPase"/>
</dbReference>
<dbReference type="InterPro" id="IPR038734">
    <property type="entry name" value="YhaN_AAA"/>
</dbReference>
<dbReference type="RefSeq" id="WP_153759108.1">
    <property type="nucleotide sequence ID" value="NZ_CP045851.1"/>
</dbReference>
<feature type="coiled-coil region" evidence="1">
    <location>
        <begin position="667"/>
        <end position="734"/>
    </location>
</feature>
<feature type="coiled-coil region" evidence="1">
    <location>
        <begin position="255"/>
        <end position="348"/>
    </location>
</feature>
<dbReference type="Proteomes" id="UP000334019">
    <property type="component" value="Chromosome"/>
</dbReference>